<keyword evidence="2" id="KW-1185">Reference proteome</keyword>
<sequence length="482" mass="54534">MPQKSGLKKNLFLSTFYQVLKMVLPLITAPYAARVLGVDGTGIYSYTHAYVTYFMLFGALGMVSYGGREIARHRNNKDERSQIFWEIAILTFITTTISLLAWGIWILFNREYRIYYIILTFYLVGTMFDISWLYGGMEEFKYTVTQNSLFKILGTISIFVFVKKAEDLWIYILIMSLTACLANISMWIYLPKFVNKVPLKGIRLKKHLKETFIYFIPTIAISVYTILDKTLIGLITQDTSENGNYEQATKIVNMAKSVCFAGVNAVLHSRISYLFTEKKYEEIKQRISASMDYILFIGIGICFGIIGVAQRFVPLYFGPGYEATILLLQLMSPLIIIVGISNCLGDQYYNPAGLRAQSAKYIITGSVINLILNLIFIPRLKSTGAVIATLIAETVISVLYFSNCSGYYRLNVFIRQISRKLFAGIVMMIVVLLLGSAIDNAFVSVIVQILTGCIVYCVSLLLMKDSFMTDVVILNLKKLIKK</sequence>
<name>A0AC61PNA8_9FIRM</name>
<comment type="caution">
    <text evidence="1">The sequence shown here is derived from an EMBL/GenBank/DDBJ whole genome shotgun (WGS) entry which is preliminary data.</text>
</comment>
<proteinExistence type="predicted"/>
<dbReference type="EMBL" id="FWXZ01000005">
    <property type="protein sequence ID" value="SMC75980.1"/>
    <property type="molecule type" value="Genomic_DNA"/>
</dbReference>
<gene>
    <name evidence="1" type="ORF">SAMN06297397_2344</name>
</gene>
<evidence type="ECO:0000313" key="2">
    <source>
        <dbReference type="Proteomes" id="UP000192328"/>
    </source>
</evidence>
<protein>
    <submittedName>
        <fullName evidence="1">Membrane protein involved in the export of O-antigen and teichoic acid</fullName>
    </submittedName>
</protein>
<accession>A0AC61PNA8</accession>
<evidence type="ECO:0000313" key="1">
    <source>
        <dbReference type="EMBL" id="SMC75980.1"/>
    </source>
</evidence>
<dbReference type="Proteomes" id="UP000192328">
    <property type="component" value="Unassembled WGS sequence"/>
</dbReference>
<reference evidence="1" key="1">
    <citation type="submission" date="2017-04" db="EMBL/GenBank/DDBJ databases">
        <authorList>
            <person name="Varghese N."/>
            <person name="Submissions S."/>
        </authorList>
    </citation>
    <scope>NUCLEOTIDE SEQUENCE</scope>
    <source>
        <strain evidence="1">WTE2008</strain>
    </source>
</reference>
<organism evidence="1 2">
    <name type="scientific">Aristaeella lactis</name>
    <dbReference type="NCBI Taxonomy" id="3046383"/>
    <lineage>
        <taxon>Bacteria</taxon>
        <taxon>Bacillati</taxon>
        <taxon>Bacillota</taxon>
        <taxon>Clostridia</taxon>
        <taxon>Eubacteriales</taxon>
        <taxon>Aristaeellaceae</taxon>
        <taxon>Aristaeella</taxon>
    </lineage>
</organism>